<evidence type="ECO:0000256" key="1">
    <source>
        <dbReference type="ARBA" id="ARBA00023015"/>
    </source>
</evidence>
<dbReference type="Gene3D" id="3.40.50.2300">
    <property type="match status" value="2"/>
</dbReference>
<evidence type="ECO:0000256" key="3">
    <source>
        <dbReference type="ARBA" id="ARBA00023163"/>
    </source>
</evidence>
<evidence type="ECO:0000256" key="2">
    <source>
        <dbReference type="ARBA" id="ARBA00023125"/>
    </source>
</evidence>
<dbReference type="InterPro" id="IPR054031">
    <property type="entry name" value="XylR_PBP1"/>
</dbReference>
<evidence type="ECO:0000313" key="6">
    <source>
        <dbReference type="Proteomes" id="UP001331561"/>
    </source>
</evidence>
<sequence length="403" mass="43826">MMSDGQEGLLRIALQFDKGGSYARGIVAGVGQYVRASSLDWRLQLITPAEAQMPGLVWDGCIGDFDNRPVFDALASHQKSVIAVASACSAAAQCPAQIPLVMSDNQAFIALACDHLMQRGLPHLAFYGRPRYVGMAWAEEREDAFRKQVGSMRMSTHVFSDGAMRDATTAQQIVLNDLARWLRAIPKPCGIVAVNDSSAQELLQACAAAGLSVPDEIAVVGIDNDEVAASLSRVEISSVVQDTERIGKIAAQMLHACLRRTGPMQTRVHVPPARLAVRASSMYLQGTNPLVTRARAFIVQFVGHGIKSDQVAHHVNVSRSTIERLFHQECGCSVHDEILRVRLDMAQHLLKGGKLSASEVAIRCGFRTLQYMHVVFKREVGCTPSEYQAQRSGHGVEQKLSAG</sequence>
<evidence type="ECO:0000313" key="5">
    <source>
        <dbReference type="EMBL" id="MEC5385874.1"/>
    </source>
</evidence>
<protein>
    <submittedName>
        <fullName evidence="5">Substrate-binding domain-containing protein</fullName>
    </submittedName>
</protein>
<dbReference type="SUPFAM" id="SSF53822">
    <property type="entry name" value="Periplasmic binding protein-like I"/>
    <property type="match status" value="1"/>
</dbReference>
<dbReference type="InterPro" id="IPR028082">
    <property type="entry name" value="Peripla_BP_I"/>
</dbReference>
<keyword evidence="1" id="KW-0805">Transcription regulation</keyword>
<dbReference type="EMBL" id="JAYXHS010000001">
    <property type="protein sequence ID" value="MEC5385874.1"/>
    <property type="molecule type" value="Genomic_DNA"/>
</dbReference>
<dbReference type="InterPro" id="IPR018060">
    <property type="entry name" value="HTH_AraC"/>
</dbReference>
<dbReference type="RefSeq" id="WP_327598818.1">
    <property type="nucleotide sequence ID" value="NZ_JAYXHS010000001.1"/>
</dbReference>
<dbReference type="PROSITE" id="PS01124">
    <property type="entry name" value="HTH_ARAC_FAMILY_2"/>
    <property type="match status" value="1"/>
</dbReference>
<organism evidence="5 6">
    <name type="scientific">Uliginosibacterium silvisoli</name>
    <dbReference type="NCBI Taxonomy" id="3114758"/>
    <lineage>
        <taxon>Bacteria</taxon>
        <taxon>Pseudomonadati</taxon>
        <taxon>Pseudomonadota</taxon>
        <taxon>Betaproteobacteria</taxon>
        <taxon>Rhodocyclales</taxon>
        <taxon>Zoogloeaceae</taxon>
        <taxon>Uliginosibacterium</taxon>
    </lineage>
</organism>
<evidence type="ECO:0000259" key="4">
    <source>
        <dbReference type="PROSITE" id="PS01124"/>
    </source>
</evidence>
<keyword evidence="3" id="KW-0804">Transcription</keyword>
<reference evidence="5 6" key="1">
    <citation type="submission" date="2024-01" db="EMBL/GenBank/DDBJ databases">
        <title>Uliginosibacterium soil sp. nov.</title>
        <authorList>
            <person name="Lv Y."/>
        </authorList>
    </citation>
    <scope>NUCLEOTIDE SEQUENCE [LARGE SCALE GENOMIC DNA]</scope>
    <source>
        <strain evidence="5 6">H3</strain>
    </source>
</reference>
<dbReference type="SUPFAM" id="SSF46689">
    <property type="entry name" value="Homeodomain-like"/>
    <property type="match status" value="1"/>
</dbReference>
<dbReference type="Pfam" id="PF12833">
    <property type="entry name" value="HTH_18"/>
    <property type="match status" value="1"/>
</dbReference>
<dbReference type="PANTHER" id="PTHR30146">
    <property type="entry name" value="LACI-RELATED TRANSCRIPTIONAL REPRESSOR"/>
    <property type="match status" value="1"/>
</dbReference>
<dbReference type="Pfam" id="PF22177">
    <property type="entry name" value="PBP1_XylR"/>
    <property type="match status" value="1"/>
</dbReference>
<gene>
    <name evidence="5" type="ORF">VVD49_09070</name>
</gene>
<dbReference type="Proteomes" id="UP001331561">
    <property type="component" value="Unassembled WGS sequence"/>
</dbReference>
<feature type="domain" description="HTH araC/xylS-type" evidence="4">
    <location>
        <begin position="292"/>
        <end position="390"/>
    </location>
</feature>
<keyword evidence="2" id="KW-0238">DNA-binding</keyword>
<keyword evidence="6" id="KW-1185">Reference proteome</keyword>
<name>A0ABU6K2R9_9RHOO</name>
<dbReference type="PANTHER" id="PTHR30146:SF24">
    <property type="entry name" value="XYLOSE OPERON REGULATORY PROTEIN"/>
    <property type="match status" value="1"/>
</dbReference>
<accession>A0ABU6K2R9</accession>
<dbReference type="Pfam" id="PF13377">
    <property type="entry name" value="Peripla_BP_3"/>
    <property type="match status" value="1"/>
</dbReference>
<dbReference type="Gene3D" id="1.10.10.60">
    <property type="entry name" value="Homeodomain-like"/>
    <property type="match status" value="1"/>
</dbReference>
<proteinExistence type="predicted"/>
<comment type="caution">
    <text evidence="5">The sequence shown here is derived from an EMBL/GenBank/DDBJ whole genome shotgun (WGS) entry which is preliminary data.</text>
</comment>
<dbReference type="SMART" id="SM00342">
    <property type="entry name" value="HTH_ARAC"/>
    <property type="match status" value="1"/>
</dbReference>
<dbReference type="InterPro" id="IPR046335">
    <property type="entry name" value="LacI/GalR-like_sensor"/>
</dbReference>
<dbReference type="InterPro" id="IPR009057">
    <property type="entry name" value="Homeodomain-like_sf"/>
</dbReference>